<organism evidence="1">
    <name type="scientific">marine sediment metagenome</name>
    <dbReference type="NCBI Taxonomy" id="412755"/>
    <lineage>
        <taxon>unclassified sequences</taxon>
        <taxon>metagenomes</taxon>
        <taxon>ecological metagenomes</taxon>
    </lineage>
</organism>
<protein>
    <submittedName>
        <fullName evidence="1">Uncharacterized protein</fullName>
    </submittedName>
</protein>
<gene>
    <name evidence="1" type="ORF">LCGC14_1467030</name>
</gene>
<name>A0A0F9LU62_9ZZZZ</name>
<evidence type="ECO:0000313" key="1">
    <source>
        <dbReference type="EMBL" id="KKM67850.1"/>
    </source>
</evidence>
<comment type="caution">
    <text evidence="1">The sequence shown here is derived from an EMBL/GenBank/DDBJ whole genome shotgun (WGS) entry which is preliminary data.</text>
</comment>
<dbReference type="AlphaFoldDB" id="A0A0F9LU62"/>
<reference evidence="1" key="1">
    <citation type="journal article" date="2015" name="Nature">
        <title>Complex archaea that bridge the gap between prokaryotes and eukaryotes.</title>
        <authorList>
            <person name="Spang A."/>
            <person name="Saw J.H."/>
            <person name="Jorgensen S.L."/>
            <person name="Zaremba-Niedzwiedzka K."/>
            <person name="Martijn J."/>
            <person name="Lind A.E."/>
            <person name="van Eijk R."/>
            <person name="Schleper C."/>
            <person name="Guy L."/>
            <person name="Ettema T.J."/>
        </authorList>
    </citation>
    <scope>NUCLEOTIDE SEQUENCE</scope>
</reference>
<proteinExistence type="predicted"/>
<dbReference type="EMBL" id="LAZR01010277">
    <property type="protein sequence ID" value="KKM67850.1"/>
    <property type="molecule type" value="Genomic_DNA"/>
</dbReference>
<sequence length="70" mass="8365">MSWPWLAILGGREEKMKRARAKVTRVDLKLELPKVSYRKANKIVDPLQYILKLLCFRGDIDNFIIQYREE</sequence>
<accession>A0A0F9LU62</accession>